<dbReference type="InterPro" id="IPR050740">
    <property type="entry name" value="Aldehyde_DH_Superfamily"/>
</dbReference>
<accession>A0A7W6UJ37</accession>
<comment type="caution">
    <text evidence="6">The sequence shown here is derived from an EMBL/GenBank/DDBJ whole genome shotgun (WGS) entry which is preliminary data.</text>
</comment>
<feature type="active site" evidence="3">
    <location>
        <position position="265"/>
    </location>
</feature>
<dbReference type="Proteomes" id="UP000533724">
    <property type="component" value="Unassembled WGS sequence"/>
</dbReference>
<organism evidence="6 7">
    <name type="scientific">Rhizobium esperanzae</name>
    <dbReference type="NCBI Taxonomy" id="1967781"/>
    <lineage>
        <taxon>Bacteria</taxon>
        <taxon>Pseudomonadati</taxon>
        <taxon>Pseudomonadota</taxon>
        <taxon>Alphaproteobacteria</taxon>
        <taxon>Hyphomicrobiales</taxon>
        <taxon>Rhizobiaceae</taxon>
        <taxon>Rhizobium/Agrobacterium group</taxon>
        <taxon>Rhizobium</taxon>
    </lineage>
</organism>
<dbReference type="FunFam" id="3.40.605.10:FF:000005">
    <property type="entry name" value="Succinate-semialdehyde dehydrogenase I"/>
    <property type="match status" value="1"/>
</dbReference>
<evidence type="ECO:0000256" key="4">
    <source>
        <dbReference type="RuleBase" id="RU003345"/>
    </source>
</evidence>
<dbReference type="EC" id="1.2.1.16" evidence="6"/>
<dbReference type="GO" id="GO:0009450">
    <property type="term" value="P:gamma-aminobutyric acid catabolic process"/>
    <property type="evidence" value="ECO:0007669"/>
    <property type="project" value="InterPro"/>
</dbReference>
<comment type="similarity">
    <text evidence="1 4">Belongs to the aldehyde dehydrogenase family.</text>
</comment>
<dbReference type="AlphaFoldDB" id="A0A7W6UJ37"/>
<reference evidence="6 7" key="1">
    <citation type="submission" date="2020-08" db="EMBL/GenBank/DDBJ databases">
        <title>Genomic Encyclopedia of Type Strains, Phase IV (KMG-V): Genome sequencing to study the core and pangenomes of soil and plant-associated prokaryotes.</title>
        <authorList>
            <person name="Whitman W."/>
        </authorList>
    </citation>
    <scope>NUCLEOTIDE SEQUENCE [LARGE SCALE GENOMIC DNA]</scope>
    <source>
        <strain evidence="6 7">SEMIA 414</strain>
    </source>
</reference>
<dbReference type="GO" id="GO:0005829">
    <property type="term" value="C:cytosol"/>
    <property type="evidence" value="ECO:0007669"/>
    <property type="project" value="TreeGrafter"/>
</dbReference>
<dbReference type="InterPro" id="IPR015590">
    <property type="entry name" value="Aldehyde_DH_dom"/>
</dbReference>
<evidence type="ECO:0000313" key="6">
    <source>
        <dbReference type="EMBL" id="MBB4439138.1"/>
    </source>
</evidence>
<dbReference type="NCBIfam" id="TIGR01780">
    <property type="entry name" value="SSADH"/>
    <property type="match status" value="1"/>
</dbReference>
<dbReference type="EMBL" id="JACIHI010000004">
    <property type="protein sequence ID" value="MBB4439138.1"/>
    <property type="molecule type" value="Genomic_DNA"/>
</dbReference>
<evidence type="ECO:0000256" key="1">
    <source>
        <dbReference type="ARBA" id="ARBA00009986"/>
    </source>
</evidence>
<gene>
    <name evidence="6" type="ORF">GGE15_002395</name>
</gene>
<dbReference type="Gene3D" id="3.40.309.10">
    <property type="entry name" value="Aldehyde Dehydrogenase, Chain A, domain 2"/>
    <property type="match status" value="1"/>
</dbReference>
<sequence length="493" mass="52263">MAFTTALTKHVPFSSPFLRDAGYIDGVWTSGDATRTFDVLNPATGELLASLPDMGAAETRAAIDAAHAAQPGWAARPAKERSAILRKWFDLMVANAEELAAILTAEMGKPFPEARGEILYAAAYIEWYAEEAKRIYGETIPAPSDDKRMIVIRQPVGVVGTITPWNFPAAMITRKIAPALAVGCTVVSKPAEQTPLTAIALAVLAEQAGIPAGVFNVIVGVDGPAIGRELCGNEKVRKISFTGSTEVGRILMRQCADQIKKVSLELGGNAPFIVFDDADLDAAVEGAIASKYRNAGQTCVCANRLYVQSNVYDAFAAKLAAKVAEMSVGDGFKPGVVIGPLIDAQGLAKVEDHVSDALSKGAKVLTGGKRIDGAGTFFTPTVLTGVARGMKVAREETFGPVAPLFRFDTVEDVIQQANDTEFGLAAYFYAGDLKKVWRVAEALEYGMIGINTGLMSSETAPFGGIKQSGLGREGSRHGADDYLEMKYLCIGGV</sequence>
<dbReference type="GO" id="GO:0004777">
    <property type="term" value="F:succinate-semialdehyde dehydrogenase (NAD+) activity"/>
    <property type="evidence" value="ECO:0007669"/>
    <property type="project" value="TreeGrafter"/>
</dbReference>
<dbReference type="InterPro" id="IPR016162">
    <property type="entry name" value="Ald_DH_N"/>
</dbReference>
<dbReference type="RefSeq" id="WP_184499403.1">
    <property type="nucleotide sequence ID" value="NZ_JACIHI010000004.1"/>
</dbReference>
<dbReference type="Gene3D" id="3.40.605.10">
    <property type="entry name" value="Aldehyde Dehydrogenase, Chain A, domain 1"/>
    <property type="match status" value="1"/>
</dbReference>
<dbReference type="EC" id="1.2.1.79" evidence="6"/>
<dbReference type="InterPro" id="IPR010102">
    <property type="entry name" value="Succ_semiAld_DH"/>
</dbReference>
<evidence type="ECO:0000256" key="2">
    <source>
        <dbReference type="ARBA" id="ARBA00023002"/>
    </source>
</evidence>
<keyword evidence="2 4" id="KW-0560">Oxidoreductase</keyword>
<feature type="domain" description="Aldehyde dehydrogenase" evidence="5">
    <location>
        <begin position="28"/>
        <end position="487"/>
    </location>
</feature>
<dbReference type="GO" id="GO:0102810">
    <property type="term" value="F:glutarate-semialdehyde dehydrogenase (NADP+) activity"/>
    <property type="evidence" value="ECO:0007669"/>
    <property type="project" value="UniProtKB-EC"/>
</dbReference>
<dbReference type="EC" id="1.2.1.20" evidence="6"/>
<dbReference type="PROSITE" id="PS00070">
    <property type="entry name" value="ALDEHYDE_DEHYDR_CYS"/>
    <property type="match status" value="1"/>
</dbReference>
<dbReference type="PROSITE" id="PS00687">
    <property type="entry name" value="ALDEHYDE_DEHYDR_GLU"/>
    <property type="match status" value="1"/>
</dbReference>
<dbReference type="InterPro" id="IPR029510">
    <property type="entry name" value="Ald_DH_CS_GLU"/>
</dbReference>
<dbReference type="InterPro" id="IPR016161">
    <property type="entry name" value="Ald_DH/histidinol_DH"/>
</dbReference>
<dbReference type="PANTHER" id="PTHR43353:SF5">
    <property type="entry name" value="SUCCINATE-SEMIALDEHYDE DEHYDROGENASE, MITOCHONDRIAL"/>
    <property type="match status" value="1"/>
</dbReference>
<dbReference type="CDD" id="cd07103">
    <property type="entry name" value="ALDH_F5_SSADH_GabD"/>
    <property type="match status" value="1"/>
</dbReference>
<dbReference type="Pfam" id="PF00171">
    <property type="entry name" value="Aldedh"/>
    <property type="match status" value="1"/>
</dbReference>
<dbReference type="GO" id="GO:0036243">
    <property type="term" value="F:succinate-semialdehyde dehydrogenase (NADP+) activity"/>
    <property type="evidence" value="ECO:0007669"/>
    <property type="project" value="UniProtKB-EC"/>
</dbReference>
<dbReference type="PANTHER" id="PTHR43353">
    <property type="entry name" value="SUCCINATE-SEMIALDEHYDE DEHYDROGENASE, MITOCHONDRIAL"/>
    <property type="match status" value="1"/>
</dbReference>
<proteinExistence type="inferred from homology"/>
<name>A0A7W6UJ37_9HYPH</name>
<dbReference type="InterPro" id="IPR016163">
    <property type="entry name" value="Ald_DH_C"/>
</dbReference>
<dbReference type="InterPro" id="IPR016160">
    <property type="entry name" value="Ald_DH_CS_CYS"/>
</dbReference>
<evidence type="ECO:0000256" key="3">
    <source>
        <dbReference type="PROSITE-ProRule" id="PRU10007"/>
    </source>
</evidence>
<dbReference type="FunFam" id="3.40.309.10:FF:000004">
    <property type="entry name" value="Succinate-semialdehyde dehydrogenase I"/>
    <property type="match status" value="1"/>
</dbReference>
<evidence type="ECO:0000313" key="7">
    <source>
        <dbReference type="Proteomes" id="UP000533724"/>
    </source>
</evidence>
<protein>
    <submittedName>
        <fullName evidence="6">Succinate-semialdehyde dehydrogenase/glutarate-semialdehyde dehydrogenase</fullName>
        <ecNumber evidence="6">1.2.1.16</ecNumber>
        <ecNumber evidence="6">1.2.1.20</ecNumber>
        <ecNumber evidence="6">1.2.1.79</ecNumber>
    </submittedName>
</protein>
<evidence type="ECO:0000259" key="5">
    <source>
        <dbReference type="Pfam" id="PF00171"/>
    </source>
</evidence>
<dbReference type="SUPFAM" id="SSF53720">
    <property type="entry name" value="ALDH-like"/>
    <property type="match status" value="1"/>
</dbReference>